<dbReference type="Gene3D" id="1.25.40.10">
    <property type="entry name" value="Tetratricopeptide repeat domain"/>
    <property type="match status" value="1"/>
</dbReference>
<reference evidence="8" key="3">
    <citation type="submission" date="2021-06" db="EMBL/GenBank/DDBJ databases">
        <title>Genomic Description and Analysis of Intracellular Bacteria, Candidatus Berkiella cookevillensis and Candidatus Berkiella aquae.</title>
        <authorList>
            <person name="Kidane D.T."/>
            <person name="Mehari Y.T."/>
            <person name="Rice F.C."/>
            <person name="Arivett B.A."/>
            <person name="Farone A.L."/>
            <person name="Berk S.G."/>
            <person name="Farone M.B."/>
        </authorList>
    </citation>
    <scope>NUCLEOTIDE SEQUENCE</scope>
    <source>
        <strain evidence="8">CC99</strain>
    </source>
</reference>
<evidence type="ECO:0000256" key="4">
    <source>
        <dbReference type="ARBA" id="ARBA00023043"/>
    </source>
</evidence>
<dbReference type="PROSITE" id="PS50088">
    <property type="entry name" value="ANK_REPEAT"/>
    <property type="match status" value="1"/>
</dbReference>
<dbReference type="PANTHER" id="PTHR24173:SF74">
    <property type="entry name" value="ANKYRIN REPEAT DOMAIN-CONTAINING PROTEIN 16"/>
    <property type="match status" value="1"/>
</dbReference>
<keyword evidence="9" id="KW-1185">Reference proteome</keyword>
<keyword evidence="3" id="KW-0833">Ubl conjugation pathway</keyword>
<protein>
    <submittedName>
        <fullName evidence="8">Ankyrin repeat domain-containing protein</fullName>
    </submittedName>
    <submittedName>
        <fullName evidence="7">Ankyrin repeats (3 copies)</fullName>
    </submittedName>
</protein>
<evidence type="ECO:0000256" key="6">
    <source>
        <dbReference type="PROSITE-ProRule" id="PRU00023"/>
    </source>
</evidence>
<dbReference type="InterPro" id="IPR036770">
    <property type="entry name" value="Ankyrin_rpt-contain_sf"/>
</dbReference>
<dbReference type="SUPFAM" id="SSF48403">
    <property type="entry name" value="Ankyrin repeat"/>
    <property type="match status" value="1"/>
</dbReference>
<comment type="pathway">
    <text evidence="1">Protein modification; protein ubiquitination.</text>
</comment>
<name>A0A0Q9YBR0_9GAMM</name>
<evidence type="ECO:0000313" key="8">
    <source>
        <dbReference type="EMBL" id="MCS5707732.1"/>
    </source>
</evidence>
<dbReference type="AlphaFoldDB" id="A0A0Q9YBR0"/>
<sequence length="1007" mass="113432">MLNSLIKIIQNTQIDEETALAQINLLLSKNPIDLDVPSLKAITTPLIEAAKRGFTKLVAYLSAQGLPINEVSQNGHTALTAAIFAEKIDTALYLISHTQQLIPSLQGHTTLHDVVEKGQISLISPLLTIHPELLNQETDEGETALFLAAKQGNLAAIQVLCAQGANPIQSNAHGISPTAIAFIEGHIETLAFLMNECHTSPLASDSIANQHHILDQMVVNKRNLQKIKCLKLFIAAGAGLSVDFLSDAALSILKLKRSQLHDFLLLVKSVDAHNAITERFITHRTQLENTLKSSPQFLDIQKLVNIAQHHLCIENNNIKKTQQLLLKYLPQISLSSDTSDLTVFAQTTEHHSHDKLPSKREMIYLHQDVLLPFLCDGLNRLDRLSNTLERKLSFSCETLCKANQSDNGIEKTLTYWLNTLQDLIYAAHNPATREITFNKKLIYDIVHDEFDAIYNKFLLLFQITKNDGTITKHAALIDQKLRQILKENSAALIYSNVGFYNSLWDAQALVTIKLAHWHLNEGKYNEALALSLESLEFNEKMLINNPYLQISANHTKGLCLSTAAYVFIRHGWTSKATHQLQEAIALQTVCNLHDPLLSESCLLLADVFIEQKKPEKYTKIITILESTHQYLSKLEKIASKDKQASIQIEKNKLKDKISQLKKLYIQNKIALMREMLSLFGTISQQSNEVIFQYKPYILHDSNKHLFDIFIKKNAFITRRNKRKIVFNNNCLFNADFLETLTELKNILAIANIVTEKASIKDTEHKLVDLLHDKLQGLTLSASLDELVTESDDIKHTSDQICASSIQEEIQSSTLDSNIKDETTLYTLSNSSRQEDEIVLDTPEVITPHSVVSSTHAYSKAQTHEAENFGFTPLPGFTPIVAISSNRLAKHSLFMTMPEDSRVFAPFYKLIRNESSTDYYDIPAISAKGHNKQGIKVGTMLVQHPKKRAEKIAYGRLKILGKSIGTLRAHGFVEQTITLPNNKQRKLFVFREENVTDKKAEQRSNYKF</sequence>
<evidence type="ECO:0000256" key="5">
    <source>
        <dbReference type="ARBA" id="ARBA00038500"/>
    </source>
</evidence>
<accession>A0A0Q9YBR0</accession>
<evidence type="ECO:0000256" key="1">
    <source>
        <dbReference type="ARBA" id="ARBA00004906"/>
    </source>
</evidence>
<reference evidence="8" key="2">
    <citation type="journal article" date="2016" name="Genome Announc.">
        <title>Draft Genome Sequences of Two Novel Amoeba-Resistant Intranuclear Bacteria, 'Candidatus Berkiella cookevillensis' and 'Candidatus Berkiella aquae'.</title>
        <authorList>
            <person name="Mehari Y.T."/>
            <person name="Arivett B.A."/>
            <person name="Farone A.L."/>
            <person name="Gunderson J.H."/>
            <person name="Farone M.B."/>
        </authorList>
    </citation>
    <scope>NUCLEOTIDE SEQUENCE</scope>
    <source>
        <strain evidence="8">CC99</strain>
    </source>
</reference>
<dbReference type="InterPro" id="IPR011990">
    <property type="entry name" value="TPR-like_helical_dom_sf"/>
</dbReference>
<gene>
    <name evidence="8" type="ORF">CC99x_002310</name>
    <name evidence="7" type="ORF">CC99x_02492</name>
</gene>
<evidence type="ECO:0000256" key="2">
    <source>
        <dbReference type="ARBA" id="ARBA00022737"/>
    </source>
</evidence>
<keyword evidence="2" id="KW-0677">Repeat</keyword>
<dbReference type="STRING" id="437022.CC99x_02492"/>
<dbReference type="InterPro" id="IPR002110">
    <property type="entry name" value="Ankyrin_rpt"/>
</dbReference>
<dbReference type="Gene3D" id="1.25.40.20">
    <property type="entry name" value="Ankyrin repeat-containing domain"/>
    <property type="match status" value="1"/>
</dbReference>
<dbReference type="EMBL" id="LKHV02000001">
    <property type="protein sequence ID" value="MCS5707732.1"/>
    <property type="molecule type" value="Genomic_DNA"/>
</dbReference>
<evidence type="ECO:0000313" key="9">
    <source>
        <dbReference type="Proteomes" id="UP000051494"/>
    </source>
</evidence>
<dbReference type="Pfam" id="PF12796">
    <property type="entry name" value="Ank_2"/>
    <property type="match status" value="2"/>
</dbReference>
<dbReference type="OrthoDB" id="6078309at2"/>
<dbReference type="EMBL" id="LKHV01000021">
    <property type="protein sequence ID" value="KRG17273.1"/>
    <property type="molecule type" value="Genomic_DNA"/>
</dbReference>
<dbReference type="Proteomes" id="UP000051494">
    <property type="component" value="Unassembled WGS sequence"/>
</dbReference>
<dbReference type="PANTHER" id="PTHR24173">
    <property type="entry name" value="ANKYRIN REPEAT CONTAINING"/>
    <property type="match status" value="1"/>
</dbReference>
<proteinExistence type="inferred from homology"/>
<organism evidence="7">
    <name type="scientific">Candidatus Berkiella cookevillensis</name>
    <dbReference type="NCBI Taxonomy" id="437022"/>
    <lineage>
        <taxon>Bacteria</taxon>
        <taxon>Pseudomonadati</taxon>
        <taxon>Pseudomonadota</taxon>
        <taxon>Gammaproteobacteria</taxon>
        <taxon>Candidatus Berkiellales</taxon>
        <taxon>Candidatus Berkiellaceae</taxon>
        <taxon>Candidatus Berkiella</taxon>
    </lineage>
</organism>
<dbReference type="PROSITE" id="PS50297">
    <property type="entry name" value="ANK_REP_REGION"/>
    <property type="match status" value="1"/>
</dbReference>
<reference evidence="7" key="1">
    <citation type="submission" date="2015-09" db="EMBL/GenBank/DDBJ databases">
        <title>Draft Genome Sequences of Two Novel Amoeba-resistant Intranuclear Bacteria, Candidatus Berkiella cookevillensis and Candidatus Berkiella aquae.</title>
        <authorList>
            <person name="Mehari Y.T."/>
            <person name="Arivett B.A."/>
            <person name="Farone A.L."/>
            <person name="Gunderson J.H."/>
            <person name="Farone M.B."/>
        </authorList>
    </citation>
    <scope>NUCLEOTIDE SEQUENCE [LARGE SCALE GENOMIC DNA]</scope>
    <source>
        <strain evidence="7">CC99</strain>
    </source>
</reference>
<evidence type="ECO:0000256" key="3">
    <source>
        <dbReference type="ARBA" id="ARBA00022786"/>
    </source>
</evidence>
<keyword evidence="4 6" id="KW-0040">ANK repeat</keyword>
<dbReference type="SUPFAM" id="SSF48452">
    <property type="entry name" value="TPR-like"/>
    <property type="match status" value="1"/>
</dbReference>
<comment type="caution">
    <text evidence="7">The sequence shown here is derived from an EMBL/GenBank/DDBJ whole genome shotgun (WGS) entry which is preliminary data.</text>
</comment>
<dbReference type="SMART" id="SM00248">
    <property type="entry name" value="ANK"/>
    <property type="match status" value="6"/>
</dbReference>
<evidence type="ECO:0000313" key="7">
    <source>
        <dbReference type="EMBL" id="KRG17273.1"/>
    </source>
</evidence>
<comment type="similarity">
    <text evidence="5">Belongs to the fem-1 family.</text>
</comment>
<feature type="repeat" description="ANK" evidence="6">
    <location>
        <begin position="140"/>
        <end position="172"/>
    </location>
</feature>
<dbReference type="RefSeq" id="WP_057625574.1">
    <property type="nucleotide sequence ID" value="NZ_LKHV02000001.1"/>
</dbReference>